<sequence length="69" mass="7601">MGYAASVTIDEKVIVGYMTDTVDSAVLALRMAAEYNLPGAENLFIRRFDGWFHAGWCNEADNVAAVFPK</sequence>
<dbReference type="Proteomes" id="UP000324629">
    <property type="component" value="Unassembled WGS sequence"/>
</dbReference>
<feature type="non-terminal residue" evidence="1">
    <location>
        <position position="69"/>
    </location>
</feature>
<comment type="caution">
    <text evidence="1">The sequence shown here is derived from an EMBL/GenBank/DDBJ whole genome shotgun (WGS) entry which is preliminary data.</text>
</comment>
<proteinExistence type="predicted"/>
<dbReference type="Gene3D" id="1.25.40.30">
    <property type="match status" value="1"/>
</dbReference>
<keyword evidence="2" id="KW-1185">Reference proteome</keyword>
<protein>
    <submittedName>
        <fullName evidence="1">Uncharacterized protein</fullName>
    </submittedName>
</protein>
<dbReference type="AlphaFoldDB" id="A0A5J4N589"/>
<dbReference type="InterPro" id="IPR012331">
    <property type="entry name" value="Clathrin_H-chain_linker"/>
</dbReference>
<accession>A0A5J4N589</accession>
<dbReference type="SUPFAM" id="SSF48371">
    <property type="entry name" value="ARM repeat"/>
    <property type="match status" value="1"/>
</dbReference>
<evidence type="ECO:0000313" key="2">
    <source>
        <dbReference type="Proteomes" id="UP000324629"/>
    </source>
</evidence>
<dbReference type="InterPro" id="IPR016024">
    <property type="entry name" value="ARM-type_fold"/>
</dbReference>
<evidence type="ECO:0000313" key="1">
    <source>
        <dbReference type="EMBL" id="KAA3670587.1"/>
    </source>
</evidence>
<gene>
    <name evidence="1" type="ORF">DEA37_0009694</name>
</gene>
<reference evidence="1 2" key="1">
    <citation type="journal article" date="2019" name="Gigascience">
        <title>Whole-genome sequence of the oriental lung fluke Paragonimus westermani.</title>
        <authorList>
            <person name="Oey H."/>
            <person name="Zakrzewski M."/>
            <person name="Narain K."/>
            <person name="Devi K.R."/>
            <person name="Agatsuma T."/>
            <person name="Nawaratna S."/>
            <person name="Gobert G.N."/>
            <person name="Jones M.K."/>
            <person name="Ragan M.A."/>
            <person name="McManus D.P."/>
            <person name="Krause L."/>
        </authorList>
    </citation>
    <scope>NUCLEOTIDE SEQUENCE [LARGE SCALE GENOMIC DNA]</scope>
    <source>
        <strain evidence="1 2">IND2009</strain>
    </source>
</reference>
<organism evidence="1 2">
    <name type="scientific">Paragonimus westermani</name>
    <dbReference type="NCBI Taxonomy" id="34504"/>
    <lineage>
        <taxon>Eukaryota</taxon>
        <taxon>Metazoa</taxon>
        <taxon>Spiralia</taxon>
        <taxon>Lophotrochozoa</taxon>
        <taxon>Platyhelminthes</taxon>
        <taxon>Trematoda</taxon>
        <taxon>Digenea</taxon>
        <taxon>Plagiorchiida</taxon>
        <taxon>Troglotremata</taxon>
        <taxon>Troglotrematidae</taxon>
        <taxon>Paragonimus</taxon>
    </lineage>
</organism>
<dbReference type="EMBL" id="QNGE01009361">
    <property type="protein sequence ID" value="KAA3670587.1"/>
    <property type="molecule type" value="Genomic_DNA"/>
</dbReference>
<name>A0A5J4N589_9TREM</name>